<dbReference type="InterPro" id="IPR014746">
    <property type="entry name" value="Gln_synth/guanido_kin_cat_dom"/>
</dbReference>
<dbReference type="Proteomes" id="UP000218288">
    <property type="component" value="Chromosome"/>
</dbReference>
<name>A0A160PJD1_9HYPH</name>
<evidence type="ECO:0000256" key="3">
    <source>
        <dbReference type="ARBA" id="ARBA00022842"/>
    </source>
</evidence>
<feature type="domain" description="GS catalytic" evidence="6">
    <location>
        <begin position="110"/>
        <end position="457"/>
    </location>
</feature>
<keyword evidence="2" id="KW-0436">Ligase</keyword>
<dbReference type="OrthoDB" id="9807095at2"/>
<keyword evidence="3" id="KW-0460">Magnesium</keyword>
<dbReference type="NCBIfam" id="TIGR03105">
    <property type="entry name" value="gln_synth_III"/>
    <property type="match status" value="1"/>
</dbReference>
<evidence type="ECO:0000256" key="1">
    <source>
        <dbReference type="ARBA" id="ARBA00001946"/>
    </source>
</evidence>
<dbReference type="SMART" id="SM01230">
    <property type="entry name" value="Gln-synt_C"/>
    <property type="match status" value="1"/>
</dbReference>
<dbReference type="RefSeq" id="WP_096486525.1">
    <property type="nucleotide sequence ID" value="NZ_AP014809.1"/>
</dbReference>
<dbReference type="Gene3D" id="3.10.20.70">
    <property type="entry name" value="Glutamine synthetase, N-terminal domain"/>
    <property type="match status" value="1"/>
</dbReference>
<evidence type="ECO:0000313" key="8">
    <source>
        <dbReference type="Proteomes" id="UP000218288"/>
    </source>
</evidence>
<dbReference type="PROSITE" id="PS00181">
    <property type="entry name" value="GLNA_ATP"/>
    <property type="match status" value="1"/>
</dbReference>
<dbReference type="InterPro" id="IPR027303">
    <property type="entry name" value="Gln_synth_gly_rich_site"/>
</dbReference>
<reference evidence="7 8" key="1">
    <citation type="journal article" date="2016" name="Genome Announc.">
        <title>Complete Genome Sequence of Methylobacterium populi P-1M, Isolated from Pink-Pigmented Household Biofilm.</title>
        <authorList>
            <person name="Morohoshi T."/>
            <person name="Ikeda T."/>
        </authorList>
    </citation>
    <scope>NUCLEOTIDE SEQUENCE [LARGE SCALE GENOMIC DNA]</scope>
    <source>
        <strain evidence="7 8">P-1M</strain>
    </source>
</reference>
<evidence type="ECO:0000256" key="4">
    <source>
        <dbReference type="PROSITE-ProRule" id="PRU01331"/>
    </source>
</evidence>
<dbReference type="PANTHER" id="PTHR43785">
    <property type="entry name" value="GAMMA-GLUTAMYLPUTRESCINE SYNTHETASE"/>
    <property type="match status" value="1"/>
</dbReference>
<dbReference type="EMBL" id="AP014809">
    <property type="protein sequence ID" value="BAU92633.1"/>
    <property type="molecule type" value="Genomic_DNA"/>
</dbReference>
<accession>A0A160PJD1</accession>
<evidence type="ECO:0000256" key="5">
    <source>
        <dbReference type="RuleBase" id="RU000384"/>
    </source>
</evidence>
<evidence type="ECO:0000256" key="2">
    <source>
        <dbReference type="ARBA" id="ARBA00022598"/>
    </source>
</evidence>
<dbReference type="SUPFAM" id="SSF55931">
    <property type="entry name" value="Glutamine synthetase/guanido kinase"/>
    <property type="match status" value="1"/>
</dbReference>
<dbReference type="InterPro" id="IPR036651">
    <property type="entry name" value="Gln_synt_N_sf"/>
</dbReference>
<comment type="cofactor">
    <cofactor evidence="1">
        <name>Mg(2+)</name>
        <dbReference type="ChEBI" id="CHEBI:18420"/>
    </cofactor>
</comment>
<dbReference type="SUPFAM" id="SSF54368">
    <property type="entry name" value="Glutamine synthetase, N-terminal domain"/>
    <property type="match status" value="1"/>
</dbReference>
<dbReference type="InterPro" id="IPR017536">
    <property type="entry name" value="Glutamine_synthetase_typeIII"/>
</dbReference>
<dbReference type="InterPro" id="IPR008146">
    <property type="entry name" value="Gln_synth_cat_dom"/>
</dbReference>
<dbReference type="PANTHER" id="PTHR43785:SF12">
    <property type="entry name" value="TYPE-1 GLUTAMINE SYNTHETASE 2"/>
    <property type="match status" value="1"/>
</dbReference>
<comment type="similarity">
    <text evidence="4 5">Belongs to the glutamine synthetase family.</text>
</comment>
<sequence>MGQATDIDPQVRAVQEDLRAKGVKYVIGAYVDIHGVQKAKVVPIDHLPQMAAGSERYTGYALDGLGQAPNEDELASVPDLSRVIPLPWESKLAWAPADLTFQGKPYPLSTRVALKNVLAQAEAMGFGFNLGIECEIFLLRQAADGSLHTPVADDKLVKPCYDVRGFIDNFSWLDKVATTINDLGWDLYSFDHEDANGQFEFDFNYADALTTCDRLTFFRMMTKHYAKEEGLIATMMPKPFADRTGNGAHFNMSLSDRETGRNLFACAPNEDPRGLGLTETGYHFIGGVLRHGRALCAAFAPTVNSYKRLVRQGAMAGFSWAPVFNSYGSNNRTNSVRVPAGGGRCESRNADGAVNPYLAAALVLAAGLEGVRERIDPGQPNEDNLYELSDGERRARGIGFLPQTLQEAVDAFAADPLVEATLGAGLREEFIRTKREEWNAYHLTVSPWEIERYSHLF</sequence>
<dbReference type="Pfam" id="PF00120">
    <property type="entry name" value="Gln-synt_C"/>
    <property type="match status" value="1"/>
</dbReference>
<dbReference type="AlphaFoldDB" id="A0A160PJD1"/>
<dbReference type="PROSITE" id="PS51987">
    <property type="entry name" value="GS_CATALYTIC"/>
    <property type="match status" value="1"/>
</dbReference>
<dbReference type="GO" id="GO:0006542">
    <property type="term" value="P:glutamine biosynthetic process"/>
    <property type="evidence" value="ECO:0007669"/>
    <property type="project" value="InterPro"/>
</dbReference>
<protein>
    <submittedName>
        <fullName evidence="7">Glutamine synthetase</fullName>
    </submittedName>
</protein>
<proteinExistence type="inferred from homology"/>
<dbReference type="Gene3D" id="3.30.590.10">
    <property type="entry name" value="Glutamine synthetase/guanido kinase, catalytic domain"/>
    <property type="match status" value="1"/>
</dbReference>
<evidence type="ECO:0000259" key="6">
    <source>
        <dbReference type="PROSITE" id="PS51987"/>
    </source>
</evidence>
<dbReference type="GO" id="GO:0004356">
    <property type="term" value="F:glutamine synthetase activity"/>
    <property type="evidence" value="ECO:0007669"/>
    <property type="project" value="InterPro"/>
</dbReference>
<organism evidence="7 8">
    <name type="scientific">Methylorubrum populi</name>
    <dbReference type="NCBI Taxonomy" id="223967"/>
    <lineage>
        <taxon>Bacteria</taxon>
        <taxon>Pseudomonadati</taxon>
        <taxon>Pseudomonadota</taxon>
        <taxon>Alphaproteobacteria</taxon>
        <taxon>Hyphomicrobiales</taxon>
        <taxon>Methylobacteriaceae</taxon>
        <taxon>Methylorubrum</taxon>
    </lineage>
</organism>
<evidence type="ECO:0000313" key="7">
    <source>
        <dbReference type="EMBL" id="BAU92633.1"/>
    </source>
</evidence>
<gene>
    <name evidence="7" type="ORF">MPPM_4028</name>
</gene>